<name>A0A2P7EF23_9SYNE</name>
<dbReference type="Pfam" id="PF01789">
    <property type="entry name" value="PsbP"/>
    <property type="match status" value="1"/>
</dbReference>
<sequence length="185" mass="20210">MKVSALFRGIPRLICVLLLVLLVGCSAAAAGLNRYSSADGRYAFLYPTGWIRVAISDGPEVVFHDLINSDETLSLVIAPVDPDKRLEDLGSAVAVGEKLGRTVIAPAGSGREADLVEASERADQGRTFYDLEYKVHLADRDRHEFATVVADKGKLYTLAASTNEVRWDRVATMFRSVVSSFTLNY</sequence>
<protein>
    <submittedName>
        <fullName evidence="2">Photosystem II oxygen evolving complex protein PsbP</fullName>
    </submittedName>
</protein>
<dbReference type="PROSITE" id="PS51257">
    <property type="entry name" value="PROKAR_LIPOPROTEIN"/>
    <property type="match status" value="1"/>
</dbReference>
<gene>
    <name evidence="2" type="ORF">C7K08_05920</name>
</gene>
<accession>A0A2P7EF23</accession>
<dbReference type="PANTHER" id="PTHR31407:SF16">
    <property type="entry name" value="PSBP DOMAIN-CONTAINING PROTEIN 7, CHLOROPLASTIC"/>
    <property type="match status" value="1"/>
</dbReference>
<dbReference type="Gene3D" id="3.40.1000.10">
    <property type="entry name" value="Mog1/PsbP, alpha/beta/alpha sandwich"/>
    <property type="match status" value="1"/>
</dbReference>
<evidence type="ECO:0000259" key="1">
    <source>
        <dbReference type="Pfam" id="PF01789"/>
    </source>
</evidence>
<keyword evidence="3" id="KW-1185">Reference proteome</keyword>
<evidence type="ECO:0000313" key="2">
    <source>
        <dbReference type="EMBL" id="PSI01823.1"/>
    </source>
</evidence>
<dbReference type="GO" id="GO:0005509">
    <property type="term" value="F:calcium ion binding"/>
    <property type="evidence" value="ECO:0007669"/>
    <property type="project" value="InterPro"/>
</dbReference>
<dbReference type="InterPro" id="IPR016123">
    <property type="entry name" value="Mog1/PsbP_a/b/a-sand"/>
</dbReference>
<dbReference type="GO" id="GO:0009654">
    <property type="term" value="C:photosystem II oxygen evolving complex"/>
    <property type="evidence" value="ECO:0007669"/>
    <property type="project" value="InterPro"/>
</dbReference>
<proteinExistence type="predicted"/>
<evidence type="ECO:0000313" key="3">
    <source>
        <dbReference type="Proteomes" id="UP000240206"/>
    </source>
</evidence>
<dbReference type="InterPro" id="IPR002683">
    <property type="entry name" value="PsbP_C"/>
</dbReference>
<dbReference type="PANTHER" id="PTHR31407">
    <property type="match status" value="1"/>
</dbReference>
<feature type="domain" description="PsbP C-terminal" evidence="1">
    <location>
        <begin position="31"/>
        <end position="182"/>
    </location>
</feature>
<comment type="caution">
    <text evidence="2">The sequence shown here is derived from an EMBL/GenBank/DDBJ whole genome shotgun (WGS) entry which is preliminary data.</text>
</comment>
<dbReference type="EMBL" id="PXVC01000018">
    <property type="protein sequence ID" value="PSI01823.1"/>
    <property type="molecule type" value="Genomic_DNA"/>
</dbReference>
<dbReference type="GO" id="GO:0019898">
    <property type="term" value="C:extrinsic component of membrane"/>
    <property type="evidence" value="ECO:0007669"/>
    <property type="project" value="InterPro"/>
</dbReference>
<dbReference type="RefSeq" id="WP_106499727.1">
    <property type="nucleotide sequence ID" value="NZ_PXVC01000018.1"/>
</dbReference>
<reference evidence="3" key="1">
    <citation type="submission" date="2018-03" db="EMBL/GenBank/DDBJ databases">
        <title>Ecological and genomic features of two cosmopolitan and abundant freshwater picocyanobacteria.</title>
        <authorList>
            <person name="Cabello-Yeves P.J."/>
            <person name="Picazo A."/>
            <person name="Camacho A."/>
            <person name="Callieri C."/>
            <person name="Rosselli R."/>
            <person name="Roda-Garcia J."/>
            <person name="Coutinho F.H."/>
            <person name="Rodriguez-Valera F."/>
        </authorList>
    </citation>
    <scope>NUCLEOTIDE SEQUENCE [LARGE SCALE GENOMIC DNA]</scope>
    <source>
        <strain evidence="3">Tous</strain>
    </source>
</reference>
<dbReference type="AlphaFoldDB" id="A0A2P7EF23"/>
<dbReference type="GO" id="GO:0015979">
    <property type="term" value="P:photosynthesis"/>
    <property type="evidence" value="ECO:0007669"/>
    <property type="project" value="InterPro"/>
</dbReference>
<dbReference type="NCBIfam" id="NF040946">
    <property type="entry name" value="PSII_PsbP"/>
    <property type="match status" value="1"/>
</dbReference>
<dbReference type="SUPFAM" id="SSF55724">
    <property type="entry name" value="Mog1p/PsbP-like"/>
    <property type="match status" value="1"/>
</dbReference>
<organism evidence="2 3">
    <name type="scientific">Synechococcus lacustris str. Tous</name>
    <dbReference type="NCBI Taxonomy" id="1910958"/>
    <lineage>
        <taxon>Bacteria</taxon>
        <taxon>Bacillati</taxon>
        <taxon>Cyanobacteriota</taxon>
        <taxon>Cyanophyceae</taxon>
        <taxon>Synechococcales</taxon>
        <taxon>Synechococcaceae</taxon>
        <taxon>Synechococcus</taxon>
    </lineage>
</organism>
<dbReference type="Proteomes" id="UP000240206">
    <property type="component" value="Unassembled WGS sequence"/>
</dbReference>
<dbReference type="STRING" id="1910958.BTM30_07290"/>